<organism evidence="8 9">
    <name type="scientific">Actinomycetospora corticicola</name>
    <dbReference type="NCBI Taxonomy" id="663602"/>
    <lineage>
        <taxon>Bacteria</taxon>
        <taxon>Bacillati</taxon>
        <taxon>Actinomycetota</taxon>
        <taxon>Actinomycetes</taxon>
        <taxon>Pseudonocardiales</taxon>
        <taxon>Pseudonocardiaceae</taxon>
        <taxon>Actinomycetospora</taxon>
    </lineage>
</organism>
<evidence type="ECO:0000259" key="7">
    <source>
        <dbReference type="Pfam" id="PF24877"/>
    </source>
</evidence>
<evidence type="ECO:0000256" key="4">
    <source>
        <dbReference type="ARBA" id="ARBA00023239"/>
    </source>
</evidence>
<dbReference type="Pfam" id="PF24877">
    <property type="entry name" value="ILV_EDD_C"/>
    <property type="match status" value="1"/>
</dbReference>
<dbReference type="PANTHER" id="PTHR43661:SF3">
    <property type="entry name" value="D-XYLONATE DEHYDRATASE YAGF-RELATED"/>
    <property type="match status" value="1"/>
</dbReference>
<keyword evidence="2" id="KW-0479">Metal-binding</keyword>
<evidence type="ECO:0000313" key="9">
    <source>
        <dbReference type="Proteomes" id="UP000535890"/>
    </source>
</evidence>
<evidence type="ECO:0000256" key="3">
    <source>
        <dbReference type="ARBA" id="ARBA00023014"/>
    </source>
</evidence>
<evidence type="ECO:0000256" key="1">
    <source>
        <dbReference type="ARBA" id="ARBA00006486"/>
    </source>
</evidence>
<keyword evidence="2" id="KW-0408">Iron</keyword>
<dbReference type="SUPFAM" id="SSF52016">
    <property type="entry name" value="LeuD/IlvD-like"/>
    <property type="match status" value="1"/>
</dbReference>
<dbReference type="Gene3D" id="3.50.30.80">
    <property type="entry name" value="IlvD/EDD C-terminal domain-like"/>
    <property type="match status" value="1"/>
</dbReference>
<dbReference type="SUPFAM" id="SSF143975">
    <property type="entry name" value="IlvD/EDD N-terminal domain-like"/>
    <property type="match status" value="1"/>
</dbReference>
<keyword evidence="9" id="KW-1185">Reference proteome</keyword>
<keyword evidence="5" id="KW-0028">Amino-acid biosynthesis</keyword>
<dbReference type="EMBL" id="JACCBN010000001">
    <property type="protein sequence ID" value="NYD34082.1"/>
    <property type="molecule type" value="Genomic_DNA"/>
</dbReference>
<keyword evidence="2" id="KW-0001">2Fe-2S</keyword>
<dbReference type="InterPro" id="IPR056740">
    <property type="entry name" value="ILV_EDD_C"/>
</dbReference>
<keyword evidence="4 8" id="KW-0456">Lyase</keyword>
<evidence type="ECO:0000259" key="6">
    <source>
        <dbReference type="Pfam" id="PF00920"/>
    </source>
</evidence>
<comment type="caution">
    <text evidence="8">The sequence shown here is derived from an EMBL/GenBank/DDBJ whole genome shotgun (WGS) entry which is preliminary data.</text>
</comment>
<keyword evidence="3" id="KW-0411">Iron-sulfur</keyword>
<feature type="domain" description="Dihydroxy-acid/6-phosphogluconate dehydratase C-terminal" evidence="7">
    <location>
        <begin position="368"/>
        <end position="562"/>
    </location>
</feature>
<dbReference type="Proteomes" id="UP000535890">
    <property type="component" value="Unassembled WGS sequence"/>
</dbReference>
<feature type="domain" description="Dihydroxy-acid/6-phosphogluconate dehydratase N-terminal" evidence="6">
    <location>
        <begin position="42"/>
        <end position="356"/>
    </location>
</feature>
<proteinExistence type="inferred from homology"/>
<dbReference type="RefSeq" id="WP_179792075.1">
    <property type="nucleotide sequence ID" value="NZ_BAABHP010000012.1"/>
</dbReference>
<dbReference type="InterPro" id="IPR042096">
    <property type="entry name" value="Dihydro-acid_dehy_C"/>
</dbReference>
<dbReference type="GO" id="GO:0005829">
    <property type="term" value="C:cytosol"/>
    <property type="evidence" value="ECO:0007669"/>
    <property type="project" value="TreeGrafter"/>
</dbReference>
<dbReference type="PANTHER" id="PTHR43661">
    <property type="entry name" value="D-XYLONATE DEHYDRATASE"/>
    <property type="match status" value="1"/>
</dbReference>
<dbReference type="InterPro" id="IPR037237">
    <property type="entry name" value="IlvD/EDD_N"/>
</dbReference>
<dbReference type="PROSITE" id="PS00886">
    <property type="entry name" value="ILVD_EDD_1"/>
    <property type="match status" value="1"/>
</dbReference>
<dbReference type="GO" id="GO:0051537">
    <property type="term" value="F:2 iron, 2 sulfur cluster binding"/>
    <property type="evidence" value="ECO:0007669"/>
    <property type="project" value="UniProtKB-KW"/>
</dbReference>
<dbReference type="GO" id="GO:0009082">
    <property type="term" value="P:branched-chain amino acid biosynthetic process"/>
    <property type="evidence" value="ECO:0007669"/>
    <property type="project" value="UniProtKB-KW"/>
</dbReference>
<comment type="similarity">
    <text evidence="1">Belongs to the IlvD/Edd family.</text>
</comment>
<evidence type="ECO:0000256" key="2">
    <source>
        <dbReference type="ARBA" id="ARBA00022714"/>
    </source>
</evidence>
<evidence type="ECO:0000313" key="8">
    <source>
        <dbReference type="EMBL" id="NYD34082.1"/>
    </source>
</evidence>
<dbReference type="GO" id="GO:0004160">
    <property type="term" value="F:dihydroxy-acid dehydratase activity"/>
    <property type="evidence" value="ECO:0007669"/>
    <property type="project" value="UniProtKB-EC"/>
</dbReference>
<dbReference type="Pfam" id="PF00920">
    <property type="entry name" value="ILVD_EDD_N"/>
    <property type="match status" value="1"/>
</dbReference>
<protein>
    <submittedName>
        <fullName evidence="8">Dihydroxy-acid dehydratase</fullName>
        <ecNumber evidence="8">4.2.1.9</ecNumber>
    </submittedName>
</protein>
<dbReference type="EC" id="4.2.1.9" evidence="8"/>
<dbReference type="InterPro" id="IPR000581">
    <property type="entry name" value="ILV_EDD_N"/>
</dbReference>
<name>A0A7Y9DRX9_9PSEU</name>
<dbReference type="AlphaFoldDB" id="A0A7Y9DRX9"/>
<gene>
    <name evidence="8" type="ORF">BJ983_000184</name>
</gene>
<reference evidence="8 9" key="1">
    <citation type="submission" date="2020-07" db="EMBL/GenBank/DDBJ databases">
        <title>Sequencing the genomes of 1000 actinobacteria strains.</title>
        <authorList>
            <person name="Klenk H.-P."/>
        </authorList>
    </citation>
    <scope>NUCLEOTIDE SEQUENCE [LARGE SCALE GENOMIC DNA]</scope>
    <source>
        <strain evidence="8 9">DSM 45772</strain>
    </source>
</reference>
<keyword evidence="5" id="KW-0100">Branched-chain amino acid biosynthesis</keyword>
<sequence>MTEPDPSAARPLRSVHAPGSVRWATRRAQWRALGLTDADLEKPKIAVVNSSSDMAICFSHLDEIAARVKAGVRAAGGLAFEARTVAPSDFLHAAGHGGGYVLSSRDLIVADVEVAVEGARLDGMICLASCDKTTPAHLMAAARLDVPTIVVACGYQPAGRLRGEHCDIEDVFLHACGEPSPTLTAELTAMSDVAVGGPGVCAGMGTANSMHVVAEALGMALPGTTPVAARSDAMWAAVDAAAARIVAMVHEDLRPRALITAAAVGNAVRVALAVGASINTVKHLQAVAVEAGLDLDVLDLFATAGADTPVLTDVRPNGPRSIEEFEAAGGAAAVLAELGDRIDRTAATVSGATLAEDLAGVASRDRSVIRPATEPVVDGPLVLVLRGSLCPDGGIVKLAADAPVGTATRPDEFTGPARCADSQEEALALLAAGRLTAGDVVVLRGLGPHGRPGMGMASQIVFALDRAGLTGRVAVVTDGQLSGLVNRGVVVGEVRPEAADGGPLARVRDDDLVRIDLRARTCDVLVDPAELAARDPAPAADHAETGWLSVYRRTARPLQDGAVLRP</sequence>
<accession>A0A7Y9DRX9</accession>
<evidence type="ECO:0000256" key="5">
    <source>
        <dbReference type="ARBA" id="ARBA00023304"/>
    </source>
</evidence>
<dbReference type="InterPro" id="IPR020558">
    <property type="entry name" value="DiOHA_6PGluconate_deHydtase_CS"/>
</dbReference>